<organism evidence="1 2">
    <name type="scientific">Ensete ventricosum</name>
    <name type="common">Abyssinian banana</name>
    <name type="synonym">Musa ensete</name>
    <dbReference type="NCBI Taxonomy" id="4639"/>
    <lineage>
        <taxon>Eukaryota</taxon>
        <taxon>Viridiplantae</taxon>
        <taxon>Streptophyta</taxon>
        <taxon>Embryophyta</taxon>
        <taxon>Tracheophyta</taxon>
        <taxon>Spermatophyta</taxon>
        <taxon>Magnoliopsida</taxon>
        <taxon>Liliopsida</taxon>
        <taxon>Zingiberales</taxon>
        <taxon>Musaceae</taxon>
        <taxon>Ensete</taxon>
    </lineage>
</organism>
<dbReference type="Proteomes" id="UP000287651">
    <property type="component" value="Unassembled WGS sequence"/>
</dbReference>
<dbReference type="AlphaFoldDB" id="A0A426ZB77"/>
<evidence type="ECO:0000313" key="2">
    <source>
        <dbReference type="Proteomes" id="UP000287651"/>
    </source>
</evidence>
<protein>
    <submittedName>
        <fullName evidence="1">Uncharacterized protein</fullName>
    </submittedName>
</protein>
<accession>A0A426ZB77</accession>
<sequence length="80" mass="8917">RTHREYAGSLPKGSEAYWEFIGSWSRYQKLAGSLSGACRRRSDLAKMASGSLPEEDQETLPRWHRKIVGVAENLPGVGKV</sequence>
<evidence type="ECO:0000313" key="1">
    <source>
        <dbReference type="EMBL" id="RRT61173.1"/>
    </source>
</evidence>
<reference evidence="1 2" key="1">
    <citation type="journal article" date="2014" name="Agronomy (Basel)">
        <title>A Draft Genome Sequence for Ensete ventricosum, the Drought-Tolerant Tree Against Hunger.</title>
        <authorList>
            <person name="Harrison J."/>
            <person name="Moore K.A."/>
            <person name="Paszkiewicz K."/>
            <person name="Jones T."/>
            <person name="Grant M."/>
            <person name="Ambacheew D."/>
            <person name="Muzemil S."/>
            <person name="Studholme D.J."/>
        </authorList>
    </citation>
    <scope>NUCLEOTIDE SEQUENCE [LARGE SCALE GENOMIC DNA]</scope>
</reference>
<name>A0A426ZB77_ENSVE</name>
<comment type="caution">
    <text evidence="1">The sequence shown here is derived from an EMBL/GenBank/DDBJ whole genome shotgun (WGS) entry which is preliminary data.</text>
</comment>
<proteinExistence type="predicted"/>
<gene>
    <name evidence="1" type="ORF">B296_00035660</name>
</gene>
<feature type="non-terminal residue" evidence="1">
    <location>
        <position position="1"/>
    </location>
</feature>
<dbReference type="EMBL" id="AMZH03007503">
    <property type="protein sequence ID" value="RRT61173.1"/>
    <property type="molecule type" value="Genomic_DNA"/>
</dbReference>